<name>R0KNN4_NOSB1</name>
<dbReference type="STRING" id="578461.R0KNN4"/>
<evidence type="ECO:0000313" key="2">
    <source>
        <dbReference type="EMBL" id="EOB11782.1"/>
    </source>
</evidence>
<dbReference type="EMBL" id="KB909753">
    <property type="protein sequence ID" value="EOB11782.1"/>
    <property type="molecule type" value="Genomic_DNA"/>
</dbReference>
<dbReference type="InterPro" id="IPR000008">
    <property type="entry name" value="C2_dom"/>
</dbReference>
<gene>
    <name evidence="2" type="ORF">NBO_846gi001</name>
</gene>
<dbReference type="AlphaFoldDB" id="R0KNN4"/>
<evidence type="ECO:0000313" key="3">
    <source>
        <dbReference type="Proteomes" id="UP000016927"/>
    </source>
</evidence>
<dbReference type="Proteomes" id="UP000016927">
    <property type="component" value="Unassembled WGS sequence"/>
</dbReference>
<dbReference type="PANTHER" id="PTHR46980">
    <property type="entry name" value="TRICALBIN-1-RELATED"/>
    <property type="match status" value="1"/>
</dbReference>
<proteinExistence type="predicted"/>
<evidence type="ECO:0000259" key="1">
    <source>
        <dbReference type="Pfam" id="PF00168"/>
    </source>
</evidence>
<dbReference type="InterPro" id="IPR035892">
    <property type="entry name" value="C2_domain_sf"/>
</dbReference>
<protein>
    <recommendedName>
        <fullName evidence="1">C2 domain-containing protein</fullName>
    </recommendedName>
</protein>
<dbReference type="SUPFAM" id="SSF49562">
    <property type="entry name" value="C2 domain (Calcium/lipid-binding domain, CaLB)"/>
    <property type="match status" value="1"/>
</dbReference>
<organism evidence="2 3">
    <name type="scientific">Nosema bombycis (strain CQ1 / CVCC 102059)</name>
    <name type="common">Microsporidian parasite</name>
    <name type="synonym">Pebrine of silkworm</name>
    <dbReference type="NCBI Taxonomy" id="578461"/>
    <lineage>
        <taxon>Eukaryota</taxon>
        <taxon>Fungi</taxon>
        <taxon>Fungi incertae sedis</taxon>
        <taxon>Microsporidia</taxon>
        <taxon>Nosematidae</taxon>
        <taxon>Nosema</taxon>
    </lineage>
</organism>
<feature type="domain" description="C2" evidence="1">
    <location>
        <begin position="302"/>
        <end position="351"/>
    </location>
</feature>
<dbReference type="CDD" id="cd00030">
    <property type="entry name" value="C2"/>
    <property type="match status" value="1"/>
</dbReference>
<reference evidence="2 3" key="1">
    <citation type="journal article" date="2013" name="BMC Genomics">
        <title>Comparative genomics of parasitic silkworm microsporidia reveal an association between genome expansion and host adaptation.</title>
        <authorList>
            <person name="Pan G."/>
            <person name="Xu J."/>
            <person name="Li T."/>
            <person name="Xia Q."/>
            <person name="Liu S.L."/>
            <person name="Zhang G."/>
            <person name="Li S."/>
            <person name="Li C."/>
            <person name="Liu H."/>
            <person name="Yang L."/>
            <person name="Liu T."/>
            <person name="Zhang X."/>
            <person name="Wu Z."/>
            <person name="Fan W."/>
            <person name="Dang X."/>
            <person name="Xiang H."/>
            <person name="Tao M."/>
            <person name="Li Y."/>
            <person name="Hu J."/>
            <person name="Li Z."/>
            <person name="Lin L."/>
            <person name="Luo J."/>
            <person name="Geng L."/>
            <person name="Wang L."/>
            <person name="Long M."/>
            <person name="Wan Y."/>
            <person name="He N."/>
            <person name="Zhang Z."/>
            <person name="Lu C."/>
            <person name="Keeling P.J."/>
            <person name="Wang J."/>
            <person name="Xiang Z."/>
            <person name="Zhou Z."/>
        </authorList>
    </citation>
    <scope>NUCLEOTIDE SEQUENCE [LARGE SCALE GENOMIC DNA]</scope>
    <source>
        <strain evidence="3">CQ1 / CVCC 102059</strain>
    </source>
</reference>
<dbReference type="OrthoDB" id="1029639at2759"/>
<dbReference type="InterPro" id="IPR052455">
    <property type="entry name" value="Tricalbin_domain"/>
</dbReference>
<dbReference type="PANTHER" id="PTHR46980:SF2">
    <property type="entry name" value="TRICALBIN-1-RELATED"/>
    <property type="match status" value="1"/>
</dbReference>
<dbReference type="Pfam" id="PF00168">
    <property type="entry name" value="C2"/>
    <property type="match status" value="1"/>
</dbReference>
<dbReference type="Gene3D" id="2.60.40.150">
    <property type="entry name" value="C2 domain"/>
    <property type="match status" value="1"/>
</dbReference>
<dbReference type="VEuPathDB" id="MicrosporidiaDB:NBO_846gi001"/>
<sequence length="352" mass="39586">MELPEFDFTLVPLKTVDIMDVPGLSKWIGGIIKKVLMTSIVNPNSITVNLDEIAQTKGHNIGVVCLQILNLENEEDERLRGEIEVDGKPRLHTTYREGMNLVYNEYFYMIVQNVDERIGLLFRGDSSGSRRRTGNLFLRNVHLEPIQDEDETDVKVDNKILKIKPKKQINPRRTVFTKSRLIREEETYAYVNTNMVYYPIQRKKTNSAIVRMTVVGVEDVLGINSDKEEVYSTYCIVIASPLNKDISALPIDYIQNTSCATALVVSGVLKTEEGGVSNIYPGSGTTLDKLLPPSSSTFHVFESKKVFNSNSPNFNEEFEFFSRDLSVDVASVCVMNSKTNEVLGRVGVGLND</sequence>
<feature type="non-terminal residue" evidence="2">
    <location>
        <position position="352"/>
    </location>
</feature>
<keyword evidence="3" id="KW-1185">Reference proteome</keyword>
<accession>R0KNN4</accession>
<dbReference type="HOGENOM" id="CLU_787772_0_0_1"/>